<organism evidence="1 2">
    <name type="scientific">Shewanella psychrophila</name>
    <dbReference type="NCBI Taxonomy" id="225848"/>
    <lineage>
        <taxon>Bacteria</taxon>
        <taxon>Pseudomonadati</taxon>
        <taxon>Pseudomonadota</taxon>
        <taxon>Gammaproteobacteria</taxon>
        <taxon>Alteromonadales</taxon>
        <taxon>Shewanellaceae</taxon>
        <taxon>Shewanella</taxon>
    </lineage>
</organism>
<dbReference type="KEGG" id="spsw:Sps_01441"/>
<dbReference type="EMBL" id="CP014782">
    <property type="protein sequence ID" value="AQS36607.1"/>
    <property type="molecule type" value="Genomic_DNA"/>
</dbReference>
<dbReference type="RefSeq" id="WP_169915696.1">
    <property type="nucleotide sequence ID" value="NZ_CP014782.1"/>
</dbReference>
<protein>
    <submittedName>
        <fullName evidence="1">Uncharacterized protein</fullName>
    </submittedName>
</protein>
<dbReference type="Proteomes" id="UP000189545">
    <property type="component" value="Chromosome"/>
</dbReference>
<reference evidence="1 2" key="1">
    <citation type="submission" date="2016-03" db="EMBL/GenBank/DDBJ databases">
        <title>Complete genome sequence of Shewanella psychrophila WP2, a deep sea bacterium isolated from west Pacific sediment.</title>
        <authorList>
            <person name="Xu G."/>
            <person name="Jian H."/>
        </authorList>
    </citation>
    <scope>NUCLEOTIDE SEQUENCE [LARGE SCALE GENOMIC DNA]</scope>
    <source>
        <strain evidence="1 2">WP2</strain>
    </source>
</reference>
<keyword evidence="2" id="KW-1185">Reference proteome</keyword>
<proteinExistence type="predicted"/>
<gene>
    <name evidence="1" type="ORF">Sps_01441</name>
</gene>
<sequence>MLKKQYTEIEKSRLIDLPQFPAGLLIQWLSTKPSWMQQRVMKQLTLKH</sequence>
<evidence type="ECO:0000313" key="2">
    <source>
        <dbReference type="Proteomes" id="UP000189545"/>
    </source>
</evidence>
<name>A0A1S6HM57_9GAMM</name>
<dbReference type="AlphaFoldDB" id="A0A1S6HM57"/>
<evidence type="ECO:0000313" key="1">
    <source>
        <dbReference type="EMBL" id="AQS36607.1"/>
    </source>
</evidence>
<accession>A0A1S6HM57</accession>